<feature type="transmembrane region" description="Helical" evidence="8">
    <location>
        <begin position="374"/>
        <end position="399"/>
    </location>
</feature>
<evidence type="ECO:0000256" key="4">
    <source>
        <dbReference type="ARBA" id="ARBA00022519"/>
    </source>
</evidence>
<keyword evidence="3" id="KW-1003">Cell membrane</keyword>
<dbReference type="PRINTS" id="PR00812">
    <property type="entry name" value="BCTERIALGSPF"/>
</dbReference>
<gene>
    <name evidence="10" type="primary">gspF</name>
    <name evidence="10" type="ORF">GON04_12635</name>
</gene>
<evidence type="ECO:0000256" key="8">
    <source>
        <dbReference type="SAM" id="Phobius"/>
    </source>
</evidence>
<keyword evidence="7 8" id="KW-0472">Membrane</keyword>
<keyword evidence="5 8" id="KW-0812">Transmembrane</keyword>
<protein>
    <submittedName>
        <fullName evidence="10">Type II secretion system inner membrane protein GspF</fullName>
    </submittedName>
</protein>
<dbReference type="Gene3D" id="1.20.81.30">
    <property type="entry name" value="Type II secretion system (T2SS), domain F"/>
    <property type="match status" value="2"/>
</dbReference>
<dbReference type="Pfam" id="PF00482">
    <property type="entry name" value="T2SSF"/>
    <property type="match status" value="2"/>
</dbReference>
<dbReference type="Proteomes" id="UP000469385">
    <property type="component" value="Unassembled WGS sequence"/>
</dbReference>
<dbReference type="GO" id="GO:0015627">
    <property type="term" value="C:type II protein secretion system complex"/>
    <property type="evidence" value="ECO:0007669"/>
    <property type="project" value="InterPro"/>
</dbReference>
<comment type="caution">
    <text evidence="10">The sequence shown here is derived from an EMBL/GenBank/DDBJ whole genome shotgun (WGS) entry which is preliminary data.</text>
</comment>
<feature type="domain" description="Type II secretion system protein GspF" evidence="9">
    <location>
        <begin position="277"/>
        <end position="397"/>
    </location>
</feature>
<dbReference type="GO" id="GO:0015628">
    <property type="term" value="P:protein secretion by the type II secretion system"/>
    <property type="evidence" value="ECO:0007669"/>
    <property type="project" value="InterPro"/>
</dbReference>
<evidence type="ECO:0000259" key="9">
    <source>
        <dbReference type="Pfam" id="PF00482"/>
    </source>
</evidence>
<dbReference type="FunFam" id="1.20.81.30:FF:000001">
    <property type="entry name" value="Type II secretion system protein F"/>
    <property type="match status" value="2"/>
</dbReference>
<feature type="transmembrane region" description="Helical" evidence="8">
    <location>
        <begin position="171"/>
        <end position="194"/>
    </location>
</feature>
<dbReference type="PANTHER" id="PTHR30012">
    <property type="entry name" value="GENERAL SECRETION PATHWAY PROTEIN"/>
    <property type="match status" value="1"/>
</dbReference>
<sequence>MPAYSFEALDSQGHTRKGVLEADSVKSARGQLRAQSLIPLAVQTVAGSPGSADGGPRRWGRRVFNATQLTVWTRQLAGLVSSGLQLERALTALADEADAVPERNLVAALRAEVNAGSTFASALAHFPREFSEIYIAVVGAGEQSGDLGLVLERLADDLENRQALKARLTGAALYPAIVTVVALAIVVFLVTYVVPQVANVFAGTKRALPFLTVAMLGVSAFVRQWGWIVAVLLAGGAIALRFLLRNAGFRERFDAGFLGVPVLGRLARGYNSAQFGNTLAMLTGAGVPILRALQAAAETLNNRAMRADALDALVLVREGAPLASALAQKKRFPGLLSMFARLGEQTGQLPVMLQRAANQLGNEVQRRAIALATILEPLLIVAMGMVVMLIVLAVLLPIIQLNQWVR</sequence>
<evidence type="ECO:0000313" key="10">
    <source>
        <dbReference type="EMBL" id="MVQ30301.1"/>
    </source>
</evidence>
<feature type="transmembrane region" description="Helical" evidence="8">
    <location>
        <begin position="225"/>
        <end position="244"/>
    </location>
</feature>
<feature type="domain" description="Type II secretion system protein GspF" evidence="9">
    <location>
        <begin position="72"/>
        <end position="195"/>
    </location>
</feature>
<evidence type="ECO:0000256" key="1">
    <source>
        <dbReference type="ARBA" id="ARBA00004429"/>
    </source>
</evidence>
<organism evidence="10 11">
    <name type="scientific">Ramlibacter pinisoli</name>
    <dbReference type="NCBI Taxonomy" id="2682844"/>
    <lineage>
        <taxon>Bacteria</taxon>
        <taxon>Pseudomonadati</taxon>
        <taxon>Pseudomonadota</taxon>
        <taxon>Betaproteobacteria</taxon>
        <taxon>Burkholderiales</taxon>
        <taxon>Comamonadaceae</taxon>
        <taxon>Ramlibacter</taxon>
    </lineage>
</organism>
<dbReference type="AlphaFoldDB" id="A0A6N8ITP4"/>
<proteinExistence type="inferred from homology"/>
<dbReference type="PANTHER" id="PTHR30012:SF0">
    <property type="entry name" value="TYPE II SECRETION SYSTEM PROTEIN F-RELATED"/>
    <property type="match status" value="1"/>
</dbReference>
<keyword evidence="6 8" id="KW-1133">Transmembrane helix</keyword>
<accession>A0A6N8ITP4</accession>
<evidence type="ECO:0000256" key="3">
    <source>
        <dbReference type="ARBA" id="ARBA00022475"/>
    </source>
</evidence>
<dbReference type="InterPro" id="IPR003004">
    <property type="entry name" value="GspF/PilC"/>
</dbReference>
<dbReference type="NCBIfam" id="TIGR02120">
    <property type="entry name" value="GspF"/>
    <property type="match status" value="1"/>
</dbReference>
<keyword evidence="11" id="KW-1185">Reference proteome</keyword>
<dbReference type="RefSeq" id="WP_157398200.1">
    <property type="nucleotide sequence ID" value="NZ_WSEL01000003.1"/>
</dbReference>
<reference evidence="10 11" key="1">
    <citation type="submission" date="2019-12" db="EMBL/GenBank/DDBJ databases">
        <authorList>
            <person name="Huq M.A."/>
        </authorList>
    </citation>
    <scope>NUCLEOTIDE SEQUENCE [LARGE SCALE GENOMIC DNA]</scope>
    <source>
        <strain evidence="10 11">MAH-25</strain>
    </source>
</reference>
<dbReference type="InterPro" id="IPR042094">
    <property type="entry name" value="T2SS_GspF_sf"/>
</dbReference>
<keyword evidence="4" id="KW-0997">Cell inner membrane</keyword>
<evidence type="ECO:0000313" key="11">
    <source>
        <dbReference type="Proteomes" id="UP000469385"/>
    </source>
</evidence>
<dbReference type="EMBL" id="WSEL01000003">
    <property type="protein sequence ID" value="MVQ30301.1"/>
    <property type="molecule type" value="Genomic_DNA"/>
</dbReference>
<evidence type="ECO:0000256" key="2">
    <source>
        <dbReference type="ARBA" id="ARBA00005745"/>
    </source>
</evidence>
<comment type="similarity">
    <text evidence="2">Belongs to the GSP F family.</text>
</comment>
<comment type="subcellular location">
    <subcellularLocation>
        <location evidence="1">Cell inner membrane</location>
        <topology evidence="1">Multi-pass membrane protein</topology>
    </subcellularLocation>
</comment>
<dbReference type="InterPro" id="IPR011850">
    <property type="entry name" value="T2SS_GspF"/>
</dbReference>
<name>A0A6N8ITP4_9BURK</name>
<dbReference type="GO" id="GO:0005886">
    <property type="term" value="C:plasma membrane"/>
    <property type="evidence" value="ECO:0007669"/>
    <property type="project" value="UniProtKB-SubCell"/>
</dbReference>
<evidence type="ECO:0000256" key="7">
    <source>
        <dbReference type="ARBA" id="ARBA00023136"/>
    </source>
</evidence>
<evidence type="ECO:0000256" key="6">
    <source>
        <dbReference type="ARBA" id="ARBA00022989"/>
    </source>
</evidence>
<evidence type="ECO:0000256" key="5">
    <source>
        <dbReference type="ARBA" id="ARBA00022692"/>
    </source>
</evidence>
<dbReference type="InterPro" id="IPR018076">
    <property type="entry name" value="T2SS_GspF_dom"/>
</dbReference>